<feature type="compositionally biased region" description="Basic and acidic residues" evidence="1">
    <location>
        <begin position="1035"/>
        <end position="1066"/>
    </location>
</feature>
<feature type="region of interest" description="Disordered" evidence="1">
    <location>
        <begin position="793"/>
        <end position="1320"/>
    </location>
</feature>
<feature type="region of interest" description="Disordered" evidence="1">
    <location>
        <begin position="439"/>
        <end position="731"/>
    </location>
</feature>
<feature type="compositionally biased region" description="Polar residues" evidence="1">
    <location>
        <begin position="1311"/>
        <end position="1320"/>
    </location>
</feature>
<feature type="compositionally biased region" description="Basic and acidic residues" evidence="1">
    <location>
        <begin position="16"/>
        <end position="25"/>
    </location>
</feature>
<feature type="region of interest" description="Disordered" evidence="1">
    <location>
        <begin position="1574"/>
        <end position="1595"/>
    </location>
</feature>
<feature type="compositionally biased region" description="Low complexity" evidence="1">
    <location>
        <begin position="2323"/>
        <end position="2332"/>
    </location>
</feature>
<feature type="compositionally biased region" description="Basic and acidic residues" evidence="1">
    <location>
        <begin position="47"/>
        <end position="64"/>
    </location>
</feature>
<feature type="compositionally biased region" description="Polar residues" evidence="1">
    <location>
        <begin position="312"/>
        <end position="328"/>
    </location>
</feature>
<dbReference type="PANTHER" id="PTHR45733">
    <property type="entry name" value="FORMIN-J"/>
    <property type="match status" value="1"/>
</dbReference>
<feature type="compositionally biased region" description="Basic and acidic residues" evidence="1">
    <location>
        <begin position="1374"/>
        <end position="1384"/>
    </location>
</feature>
<feature type="compositionally biased region" description="Basic and acidic residues" evidence="1">
    <location>
        <begin position="2028"/>
        <end position="2052"/>
    </location>
</feature>
<feature type="compositionally biased region" description="Low complexity" evidence="1">
    <location>
        <begin position="2224"/>
        <end position="2238"/>
    </location>
</feature>
<feature type="compositionally biased region" description="Basic and acidic residues" evidence="1">
    <location>
        <begin position="538"/>
        <end position="553"/>
    </location>
</feature>
<comment type="caution">
    <text evidence="3">The sequence shown here is derived from an EMBL/GenBank/DDBJ whole genome shotgun (WGS) entry which is preliminary data.</text>
</comment>
<feature type="compositionally biased region" description="Polar residues" evidence="1">
    <location>
        <begin position="833"/>
        <end position="867"/>
    </location>
</feature>
<feature type="compositionally biased region" description="Low complexity" evidence="1">
    <location>
        <begin position="999"/>
        <end position="1009"/>
    </location>
</feature>
<evidence type="ECO:0000259" key="2">
    <source>
        <dbReference type="PROSITE" id="PS51444"/>
    </source>
</evidence>
<feature type="compositionally biased region" description="Basic residues" evidence="1">
    <location>
        <begin position="2241"/>
        <end position="2258"/>
    </location>
</feature>
<feature type="region of interest" description="Disordered" evidence="1">
    <location>
        <begin position="1501"/>
        <end position="1530"/>
    </location>
</feature>
<dbReference type="Proteomes" id="UP001153069">
    <property type="component" value="Unassembled WGS sequence"/>
</dbReference>
<organism evidence="3 4">
    <name type="scientific">Seminavis robusta</name>
    <dbReference type="NCBI Taxonomy" id="568900"/>
    <lineage>
        <taxon>Eukaryota</taxon>
        <taxon>Sar</taxon>
        <taxon>Stramenopiles</taxon>
        <taxon>Ochrophyta</taxon>
        <taxon>Bacillariophyta</taxon>
        <taxon>Bacillariophyceae</taxon>
        <taxon>Bacillariophycidae</taxon>
        <taxon>Naviculales</taxon>
        <taxon>Naviculaceae</taxon>
        <taxon>Seminavis</taxon>
    </lineage>
</organism>
<dbReference type="PROSITE" id="PS51444">
    <property type="entry name" value="FH2"/>
    <property type="match status" value="1"/>
</dbReference>
<dbReference type="EMBL" id="CAICTM010001227">
    <property type="protein sequence ID" value="CAB9521758.1"/>
    <property type="molecule type" value="Genomic_DNA"/>
</dbReference>
<dbReference type="OrthoDB" id="196074at2759"/>
<feature type="compositionally biased region" description="Polar residues" evidence="1">
    <location>
        <begin position="1097"/>
        <end position="1109"/>
    </location>
</feature>
<feature type="compositionally biased region" description="Polar residues" evidence="1">
    <location>
        <begin position="447"/>
        <end position="469"/>
    </location>
</feature>
<feature type="region of interest" description="Disordered" evidence="1">
    <location>
        <begin position="1942"/>
        <end position="1979"/>
    </location>
</feature>
<feature type="compositionally biased region" description="Polar residues" evidence="1">
    <location>
        <begin position="371"/>
        <end position="392"/>
    </location>
</feature>
<dbReference type="PANTHER" id="PTHR45733:SF34">
    <property type="entry name" value="FH2 DOMAIN-CONTAINING PROTEIN"/>
    <property type="match status" value="1"/>
</dbReference>
<feature type="compositionally biased region" description="Low complexity" evidence="1">
    <location>
        <begin position="871"/>
        <end position="889"/>
    </location>
</feature>
<feature type="region of interest" description="Disordered" evidence="1">
    <location>
        <begin position="745"/>
        <end position="781"/>
    </location>
</feature>
<feature type="compositionally biased region" description="Basic residues" evidence="1">
    <location>
        <begin position="1947"/>
        <end position="1958"/>
    </location>
</feature>
<feature type="compositionally biased region" description="Polar residues" evidence="1">
    <location>
        <begin position="2272"/>
        <end position="2306"/>
    </location>
</feature>
<feature type="compositionally biased region" description="Low complexity" evidence="1">
    <location>
        <begin position="120"/>
        <end position="135"/>
    </location>
</feature>
<feature type="compositionally biased region" description="Low complexity" evidence="1">
    <location>
        <begin position="337"/>
        <end position="365"/>
    </location>
</feature>
<feature type="compositionally biased region" description="Low complexity" evidence="1">
    <location>
        <begin position="1395"/>
        <end position="1413"/>
    </location>
</feature>
<feature type="compositionally biased region" description="Basic residues" evidence="1">
    <location>
        <begin position="82"/>
        <end position="91"/>
    </location>
</feature>
<feature type="region of interest" description="Disordered" evidence="1">
    <location>
        <begin position="1"/>
        <end position="182"/>
    </location>
</feature>
<dbReference type="SUPFAM" id="SSF101447">
    <property type="entry name" value="Formin homology 2 domain (FH2 domain)"/>
    <property type="match status" value="1"/>
</dbReference>
<feature type="region of interest" description="Disordered" evidence="1">
    <location>
        <begin position="1374"/>
        <end position="1417"/>
    </location>
</feature>
<feature type="compositionally biased region" description="Low complexity" evidence="1">
    <location>
        <begin position="232"/>
        <end position="254"/>
    </location>
</feature>
<protein>
    <submittedName>
        <fullName evidence="3">Disheveled-associated activator of morphogenesis 1</fullName>
    </submittedName>
</protein>
<feature type="compositionally biased region" description="Basic and acidic residues" evidence="1">
    <location>
        <begin position="1203"/>
        <end position="1213"/>
    </location>
</feature>
<feature type="region of interest" description="Disordered" evidence="1">
    <location>
        <begin position="1993"/>
        <end position="2364"/>
    </location>
</feature>
<feature type="compositionally biased region" description="Low complexity" evidence="1">
    <location>
        <begin position="483"/>
        <end position="493"/>
    </location>
</feature>
<feature type="compositionally biased region" description="Basic and acidic residues" evidence="1">
    <location>
        <begin position="668"/>
        <end position="692"/>
    </location>
</feature>
<reference evidence="3" key="1">
    <citation type="submission" date="2020-06" db="EMBL/GenBank/DDBJ databases">
        <authorList>
            <consortium name="Plant Systems Biology data submission"/>
        </authorList>
    </citation>
    <scope>NUCLEOTIDE SEQUENCE</scope>
    <source>
        <strain evidence="3">D6</strain>
    </source>
</reference>
<feature type="compositionally biased region" description="Low complexity" evidence="1">
    <location>
        <begin position="693"/>
        <end position="726"/>
    </location>
</feature>
<dbReference type="Pfam" id="PF02181">
    <property type="entry name" value="FH2"/>
    <property type="match status" value="1"/>
</dbReference>
<evidence type="ECO:0000313" key="3">
    <source>
        <dbReference type="EMBL" id="CAB9521758.1"/>
    </source>
</evidence>
<feature type="domain" description="FH2" evidence="2">
    <location>
        <begin position="1520"/>
        <end position="1960"/>
    </location>
</feature>
<dbReference type="GO" id="GO:0071203">
    <property type="term" value="C:WASH complex"/>
    <property type="evidence" value="ECO:0007669"/>
    <property type="project" value="InterPro"/>
</dbReference>
<feature type="compositionally biased region" description="Polar residues" evidence="1">
    <location>
        <begin position="1168"/>
        <end position="1192"/>
    </location>
</feature>
<feature type="compositionally biased region" description="Low complexity" evidence="1">
    <location>
        <begin position="2067"/>
        <end position="2092"/>
    </location>
</feature>
<feature type="compositionally biased region" description="Basic and acidic residues" evidence="1">
    <location>
        <begin position="1501"/>
        <end position="1527"/>
    </location>
</feature>
<dbReference type="InterPro" id="IPR019309">
    <property type="entry name" value="WASHC3"/>
</dbReference>
<feature type="compositionally biased region" description="Basic and acidic residues" evidence="1">
    <location>
        <begin position="793"/>
        <end position="806"/>
    </location>
</feature>
<feature type="compositionally biased region" description="Basic and acidic residues" evidence="1">
    <location>
        <begin position="2124"/>
        <end position="2137"/>
    </location>
</feature>
<proteinExistence type="predicted"/>
<dbReference type="InterPro" id="IPR015425">
    <property type="entry name" value="FH2_Formin"/>
</dbReference>
<gene>
    <name evidence="3" type="ORF">SEMRO_1229_G254470.1</name>
</gene>
<dbReference type="Pfam" id="PF10152">
    <property type="entry name" value="CCDC53"/>
    <property type="match status" value="1"/>
</dbReference>
<feature type="region of interest" description="Disordered" evidence="1">
    <location>
        <begin position="197"/>
        <end position="392"/>
    </location>
</feature>
<dbReference type="InterPro" id="IPR042201">
    <property type="entry name" value="FH2_Formin_sf"/>
</dbReference>
<feature type="compositionally biased region" description="Basic and acidic residues" evidence="1">
    <location>
        <begin position="2154"/>
        <end position="2166"/>
    </location>
</feature>
<evidence type="ECO:0000256" key="1">
    <source>
        <dbReference type="SAM" id="MobiDB-lite"/>
    </source>
</evidence>
<feature type="compositionally biased region" description="Basic and acidic residues" evidence="1">
    <location>
        <begin position="2000"/>
        <end position="2014"/>
    </location>
</feature>
<feature type="compositionally biased region" description="Polar residues" evidence="1">
    <location>
        <begin position="259"/>
        <end position="279"/>
    </location>
</feature>
<dbReference type="InterPro" id="IPR051144">
    <property type="entry name" value="Formin_homology_domain"/>
</dbReference>
<dbReference type="SMART" id="SM00498">
    <property type="entry name" value="FH2"/>
    <property type="match status" value="1"/>
</dbReference>
<keyword evidence="4" id="KW-1185">Reference proteome</keyword>
<evidence type="ECO:0000313" key="4">
    <source>
        <dbReference type="Proteomes" id="UP001153069"/>
    </source>
</evidence>
<name>A0A9N8HT32_9STRA</name>
<feature type="compositionally biased region" description="Basic and acidic residues" evidence="1">
    <location>
        <begin position="761"/>
        <end position="771"/>
    </location>
</feature>
<feature type="compositionally biased region" description="Low complexity" evidence="1">
    <location>
        <begin position="1959"/>
        <end position="1968"/>
    </location>
</feature>
<feature type="compositionally biased region" description="Low complexity" evidence="1">
    <location>
        <begin position="914"/>
        <end position="930"/>
    </location>
</feature>
<feature type="compositionally biased region" description="Low complexity" evidence="1">
    <location>
        <begin position="523"/>
        <end position="534"/>
    </location>
</feature>
<sequence>MRSLFGASPHRVRHNNSRDSQEGRKNSGGYGESEQAKRRSFAFMKYSPDRRSSASMRASREHARQIAMQLSMNEPEAAPPSRKSKSSKKNKMTASTFQPSFPEPSAFDDFNPFGHDQQLGSSNSFSNGSAAMGSSKSLAPPPQEDFFAQAPKPNPNFQRKASNGSSHRSSGSGGFPVRDNSFDTESVASSVAYDMDFLPIQASQRDQRKSSRGRPPRSKAPSTTGSEISFGSTASSSIQWSAQSQQQLTIQQHQPAPKSMSTFPSNSSMQANFAQQTSPHHVASSSAPMMMPSPPGSAGGAAARRRMRSQLRHGSSGASLQGSDTASCEGTPPPSPGSTRRTIFSSNGSVGSNNGMGNSSTSNRNRVASYAMSSSQNWQASPSPSFRGNASVCSSVADSDIDLFDNGGGGFTFDAFGLDPSEIDREVQEAVQALEGSKRGIFGGYTPSANPALSEAGTVNTSTINNKPQDASGDDFAPQAWDSPPGSRRSTPTPKEDDDGFENGFRVSKPSPLPLISVHRESPVSSERSSSLSSITDHNTDGAPRRNVFKEKAGFTSSSNDAPRRPRPSPSQAPKKQWVPPPGAIKIYWKGRLTHMPDSFEGDPNSQTQQKPALKEQPQPPNGANRVPRSDSAAATGGKKWQSAAAKYAAPPSQRGKPQPAANYSRESSFRKEQEEKKDDDTSEERDNHTDTTDATTTAETDPSPLQPLQAPSSQQQPIKPQKLSPAQQAGLKLDSLEKLVAELQDEEEDALRGKVQSPQEQRRKELDDLRNGTAPSGLKSQTFLHHVNQDAAKLKPQQERVKECNGQRSSFASLRERLKAAPMEVEPPNKGLHSNDSQHQPAGFNSQISPQSAASRSEVGVSSFTRQKMKIASMSSSASKSEASYPKSPRFSNSQHPQVNAVLNRVRGMDTMGTSKPGTSPTATTSTPAFMAVKLRKTSPPAAIQPSKSASSDHHDQHSPSATSRPRALSYRERREMELQQQQQQDCSSVSPRSPSMAQKLAQQQAHHQYQRQEEADERSQGARGGYQVSVLPPREEKPASPKKLTYRERRELELAKEREAKEQQEQSQKSQEPPKRDVADLIRRRIAANKGKNVLSPTNDSQMSSSVIGRDRLRPTRPAAGEESSSTEADRESIYAPTDEVGASFDYRTTQRLAQASLDSLEKQNRISQNRMPGTLRENSGSFEEQNSLPASPRHSMPSRHSAETSPRRPQAEPPMQHADGSHHLGPGYEGGVASLHSQLKQLRDDEAEQEDEQQPPTYSSNFEQEESLPVPPSRPASSEGGLSALHAQLKDLQIQEPQTDMEEEHQQEAPSDTKQASNRLQAFVEGKPTMEKLEVNTAYSQTSEPLSSPSRTPKATYAMLNAFLHGRETVSEQADPAHNEHVDEEEEPRPVGSPKKSTAPSSSSGGISDGRPALKDDPKYARYFTMLKIGMPMDVVKHAMVRDNLDPCVMDGNHNKPACTGIPLKDDPKYIKYFKMLKIGMPMEAVKHAMERDGLDSTVMDQDHNMPVDSSQGKKDDAPKEKDSHRRARLHWKPLQAIRRNSLWAKIDEDPEMTNLEIDEAEFAELFQLEIQPEGQQQDKKGKRLRSPRKGAAVRVIDPKRANNGGIILARLKMSHDDMADVVDRIDENCMTAEQIEHIIEYLPSREERKALEAYMLEGGQDAAEKFDGLCECEKFMVSMMTVKHAKRKVRALLFKLQFESCLEALYQETNTVETSCDELSNSVRLRQLLGIVLTFGNRLNTAGKGKKTKAGAFSLDSLLKLNQAKAFDKKTTFLQYIVLIVQRNNELLLRFKDDLPTVFKADKVFWDQCVSDLEEVENQLENVRRISLYQARQASKFRRKKKKHHDEDEDEESISDMSLSLEEEVEALRATPIGLFTLSAIKKVSFLRDRVEGTKVKFNKLLEYFGEESGDKNLQPHELFNIVVKFCKDWHRAQEQVFESEKKKKREERKRHSKNGQTPNNNKTNPPPQKRPNTGMLRASAMHDRYMSTAPAAPKPSKEPEQASEQRLEQRPAPAIEQIPEPVSVHDHHSQPTHHTDTAPVHQHEHHSQQTQTHHIAPVHQHSQPQPTASPPRQSAPPASQPQSSAPPVTTDYQYRSPRRESAPAVSPMQASRPAVPEHQTTDHQHRSPRRESAPAVSPRHASRPAVQEQQRDTSHQTRPQHESYAAPASSAEQRADEDYRVQEQLPSITSHSIDLEDVIPRGMQDRGQLEQVSYDMPPQQDQQLQQSNSSDVSAAHMRRRARQKLNAVRHQRKASSPADDSARRDPPSQQHYTSSRADPPSQQEYTASRGGHQTMQRQTSAPVVGSDPVTERSEARRASATTTSASSMNHARNKARARQRLMERKQRALGRSSSQEYHI</sequence>
<feature type="compositionally biased region" description="Basic and acidic residues" evidence="1">
    <location>
        <begin position="1074"/>
        <end position="1085"/>
    </location>
</feature>
<feature type="compositionally biased region" description="Polar residues" evidence="1">
    <location>
        <begin position="987"/>
        <end position="998"/>
    </location>
</feature>
<dbReference type="Gene3D" id="1.20.58.2220">
    <property type="entry name" value="Formin, FH2 domain"/>
    <property type="match status" value="1"/>
</dbReference>
<feature type="compositionally biased region" description="Basic and acidic residues" evidence="1">
    <location>
        <begin position="1012"/>
        <end position="1022"/>
    </location>
</feature>
<accession>A0A9N8HT32</accession>
<feature type="compositionally biased region" description="Polar residues" evidence="1">
    <location>
        <begin position="1149"/>
        <end position="1160"/>
    </location>
</feature>